<reference evidence="2" key="1">
    <citation type="submission" date="2017-11" db="EMBL/GenBank/DDBJ databases">
        <authorList>
            <person name="Lima N.C."/>
            <person name="Parody-Merino A.M."/>
            <person name="Battley P.F."/>
            <person name="Fidler A.E."/>
            <person name="Prosdocimi F."/>
        </authorList>
    </citation>
    <scope>NUCLEOTIDE SEQUENCE [LARGE SCALE GENOMIC DNA]</scope>
</reference>
<dbReference type="EMBL" id="KZ507270">
    <property type="protein sequence ID" value="PKU37178.1"/>
    <property type="molecule type" value="Genomic_DNA"/>
</dbReference>
<evidence type="ECO:0008006" key="3">
    <source>
        <dbReference type="Google" id="ProtNLM"/>
    </source>
</evidence>
<keyword evidence="2" id="KW-1185">Reference proteome</keyword>
<dbReference type="AlphaFoldDB" id="A0A2I0TTQ0"/>
<protein>
    <recommendedName>
        <fullName evidence="3">Rna-directed dna polymerase from mobile element jockey-like</fullName>
    </recommendedName>
</protein>
<proteinExistence type="predicted"/>
<organism evidence="1 2">
    <name type="scientific">Limosa lapponica baueri</name>
    <dbReference type="NCBI Taxonomy" id="1758121"/>
    <lineage>
        <taxon>Eukaryota</taxon>
        <taxon>Metazoa</taxon>
        <taxon>Chordata</taxon>
        <taxon>Craniata</taxon>
        <taxon>Vertebrata</taxon>
        <taxon>Euteleostomi</taxon>
        <taxon>Archelosauria</taxon>
        <taxon>Archosauria</taxon>
        <taxon>Dinosauria</taxon>
        <taxon>Saurischia</taxon>
        <taxon>Theropoda</taxon>
        <taxon>Coelurosauria</taxon>
        <taxon>Aves</taxon>
        <taxon>Neognathae</taxon>
        <taxon>Neoaves</taxon>
        <taxon>Charadriiformes</taxon>
        <taxon>Scolopacidae</taxon>
        <taxon>Limosa</taxon>
    </lineage>
</organism>
<evidence type="ECO:0000313" key="2">
    <source>
        <dbReference type="Proteomes" id="UP000233556"/>
    </source>
</evidence>
<gene>
    <name evidence="1" type="ORF">llap_12518</name>
</gene>
<sequence>MVPVLLMDRGPGESMEAQSMSTVHSSSGELGWGGYTLSKFAVNTNLGRVADAPEECAAIQRDHKRLKKWAGRSLMRSKKGKCKVLHLGWNSPRHQYRLEAAQLESSSAEKDSGVPVDNKLFTSQQCAVMARTATTLLGCTRLSVASRTRKGILPLCSALQRHNWVQCWGSQYRRDMGLLE</sequence>
<reference evidence="2" key="2">
    <citation type="submission" date="2017-12" db="EMBL/GenBank/DDBJ databases">
        <title>Genome sequence of the Bar-tailed Godwit (Limosa lapponica baueri).</title>
        <authorList>
            <person name="Lima N.C.B."/>
            <person name="Parody-Merino A.M."/>
            <person name="Battley P.F."/>
            <person name="Fidler A.E."/>
            <person name="Prosdocimi F."/>
        </authorList>
    </citation>
    <scope>NUCLEOTIDE SEQUENCE [LARGE SCALE GENOMIC DNA]</scope>
</reference>
<dbReference type="PANTHER" id="PTHR33332">
    <property type="entry name" value="REVERSE TRANSCRIPTASE DOMAIN-CONTAINING PROTEIN"/>
    <property type="match status" value="1"/>
</dbReference>
<accession>A0A2I0TTQ0</accession>
<dbReference type="OrthoDB" id="416454at2759"/>
<dbReference type="Proteomes" id="UP000233556">
    <property type="component" value="Unassembled WGS sequence"/>
</dbReference>
<name>A0A2I0TTQ0_LIMLA</name>
<evidence type="ECO:0000313" key="1">
    <source>
        <dbReference type="EMBL" id="PKU37178.1"/>
    </source>
</evidence>